<proteinExistence type="predicted"/>
<gene>
    <name evidence="1" type="ORF">GSLYS_00012721001</name>
</gene>
<dbReference type="EMBL" id="CAXITT010000317">
    <property type="protein sequence ID" value="CAL1538900.1"/>
    <property type="molecule type" value="Genomic_DNA"/>
</dbReference>
<keyword evidence="2" id="KW-1185">Reference proteome</keyword>
<organism evidence="1 2">
    <name type="scientific">Lymnaea stagnalis</name>
    <name type="common">Great pond snail</name>
    <name type="synonym">Helix stagnalis</name>
    <dbReference type="NCBI Taxonomy" id="6523"/>
    <lineage>
        <taxon>Eukaryota</taxon>
        <taxon>Metazoa</taxon>
        <taxon>Spiralia</taxon>
        <taxon>Lophotrochozoa</taxon>
        <taxon>Mollusca</taxon>
        <taxon>Gastropoda</taxon>
        <taxon>Heterobranchia</taxon>
        <taxon>Euthyneura</taxon>
        <taxon>Panpulmonata</taxon>
        <taxon>Hygrophila</taxon>
        <taxon>Lymnaeoidea</taxon>
        <taxon>Lymnaeidae</taxon>
        <taxon>Lymnaea</taxon>
    </lineage>
</organism>
<sequence length="110" mass="13308">MTTLKNLESEQIILEQNLTHQRKHNLIRRHALDTKRMIYLSNIVRFESFVQELTRRFQKAKDQTTRVRLEMFSLQLQKKEMEAESHSMKLESIRRSFQVLTDEVVKDFIT</sequence>
<comment type="caution">
    <text evidence="1">The sequence shown here is derived from an EMBL/GenBank/DDBJ whole genome shotgun (WGS) entry which is preliminary data.</text>
</comment>
<dbReference type="AlphaFoldDB" id="A0AAV2I3N9"/>
<evidence type="ECO:0000313" key="1">
    <source>
        <dbReference type="EMBL" id="CAL1538900.1"/>
    </source>
</evidence>
<dbReference type="Proteomes" id="UP001497497">
    <property type="component" value="Unassembled WGS sequence"/>
</dbReference>
<accession>A0AAV2I3N9</accession>
<name>A0AAV2I3N9_LYMST</name>
<reference evidence="1 2" key="1">
    <citation type="submission" date="2024-04" db="EMBL/GenBank/DDBJ databases">
        <authorList>
            <consortium name="Genoscope - CEA"/>
            <person name="William W."/>
        </authorList>
    </citation>
    <scope>NUCLEOTIDE SEQUENCE [LARGE SCALE GENOMIC DNA]</scope>
</reference>
<feature type="non-terminal residue" evidence="1">
    <location>
        <position position="110"/>
    </location>
</feature>
<evidence type="ECO:0000313" key="2">
    <source>
        <dbReference type="Proteomes" id="UP001497497"/>
    </source>
</evidence>
<protein>
    <submittedName>
        <fullName evidence="1">Uncharacterized protein</fullName>
    </submittedName>
</protein>